<comment type="caution">
    <text evidence="1">The sequence shown here is derived from an EMBL/GenBank/DDBJ whole genome shotgun (WGS) entry which is preliminary data.</text>
</comment>
<keyword evidence="2" id="KW-1185">Reference proteome</keyword>
<accession>A0ABN3TZM1</accession>
<protein>
    <recommendedName>
        <fullName evidence="3">HAMP domain-containing protein</fullName>
    </recommendedName>
</protein>
<sequence>MRVALPALLLIHVVRPLRRVAGLVRTGVRALRAGTLRIEVLRMRPGRLLRDGRGAHSPR</sequence>
<dbReference type="EMBL" id="BAAASL010000018">
    <property type="protein sequence ID" value="GAA2721591.1"/>
    <property type="molecule type" value="Genomic_DNA"/>
</dbReference>
<evidence type="ECO:0000313" key="2">
    <source>
        <dbReference type="Proteomes" id="UP001500886"/>
    </source>
</evidence>
<reference evidence="1 2" key="1">
    <citation type="journal article" date="2019" name="Int. J. Syst. Evol. Microbiol.">
        <title>The Global Catalogue of Microorganisms (GCM) 10K type strain sequencing project: providing services to taxonomists for standard genome sequencing and annotation.</title>
        <authorList>
            <consortium name="The Broad Institute Genomics Platform"/>
            <consortium name="The Broad Institute Genome Sequencing Center for Infectious Disease"/>
            <person name="Wu L."/>
            <person name="Ma J."/>
        </authorList>
    </citation>
    <scope>NUCLEOTIDE SEQUENCE [LARGE SCALE GENOMIC DNA]</scope>
    <source>
        <strain evidence="1 2">JCM 4542</strain>
    </source>
</reference>
<evidence type="ECO:0008006" key="3">
    <source>
        <dbReference type="Google" id="ProtNLM"/>
    </source>
</evidence>
<proteinExistence type="predicted"/>
<dbReference type="Proteomes" id="UP001500886">
    <property type="component" value="Unassembled WGS sequence"/>
</dbReference>
<evidence type="ECO:0000313" key="1">
    <source>
        <dbReference type="EMBL" id="GAA2721591.1"/>
    </source>
</evidence>
<gene>
    <name evidence="1" type="ORF">GCM10010315_44740</name>
</gene>
<name>A0ABN3TZM1_9ACTN</name>
<organism evidence="1 2">
    <name type="scientific">Streptomyces luteosporeus</name>
    <dbReference type="NCBI Taxonomy" id="173856"/>
    <lineage>
        <taxon>Bacteria</taxon>
        <taxon>Bacillati</taxon>
        <taxon>Actinomycetota</taxon>
        <taxon>Actinomycetes</taxon>
        <taxon>Kitasatosporales</taxon>
        <taxon>Streptomycetaceae</taxon>
        <taxon>Streptomyces</taxon>
    </lineage>
</organism>